<dbReference type="InterPro" id="IPR000182">
    <property type="entry name" value="GNAT_dom"/>
</dbReference>
<dbReference type="PANTHER" id="PTHR43800">
    <property type="entry name" value="PEPTIDYL-LYSINE N-ACETYLTRANSFERASE YJAB"/>
    <property type="match status" value="1"/>
</dbReference>
<evidence type="ECO:0000259" key="3">
    <source>
        <dbReference type="PROSITE" id="PS51186"/>
    </source>
</evidence>
<dbReference type="SUPFAM" id="SSF55729">
    <property type="entry name" value="Acyl-CoA N-acyltransferases (Nat)"/>
    <property type="match status" value="1"/>
</dbReference>
<protein>
    <submittedName>
        <fullName evidence="4">GNAT family N-acetyltransferase</fullName>
        <ecNumber evidence="4">2.3.1.-</ecNumber>
    </submittedName>
</protein>
<dbReference type="InterPro" id="IPR016181">
    <property type="entry name" value="Acyl_CoA_acyltransferase"/>
</dbReference>
<dbReference type="RefSeq" id="WP_176027355.1">
    <property type="nucleotide sequence ID" value="NZ_JBHSJV010000001.1"/>
</dbReference>
<evidence type="ECO:0000313" key="4">
    <source>
        <dbReference type="EMBL" id="MFD2590985.1"/>
    </source>
</evidence>
<evidence type="ECO:0000256" key="2">
    <source>
        <dbReference type="ARBA" id="ARBA00023315"/>
    </source>
</evidence>
<feature type="domain" description="N-acetyltransferase" evidence="3">
    <location>
        <begin position="3"/>
        <end position="144"/>
    </location>
</feature>
<reference evidence="5" key="1">
    <citation type="journal article" date="2019" name="Int. J. Syst. Evol. Microbiol.">
        <title>The Global Catalogue of Microorganisms (GCM) 10K type strain sequencing project: providing services to taxonomists for standard genome sequencing and annotation.</title>
        <authorList>
            <consortium name="The Broad Institute Genomics Platform"/>
            <consortium name="The Broad Institute Genome Sequencing Center for Infectious Disease"/>
            <person name="Wu L."/>
            <person name="Ma J."/>
        </authorList>
    </citation>
    <scope>NUCLEOTIDE SEQUENCE [LARGE SCALE GENOMIC DNA]</scope>
    <source>
        <strain evidence="5">KCTC 42423</strain>
    </source>
</reference>
<proteinExistence type="predicted"/>
<dbReference type="PROSITE" id="PS51186">
    <property type="entry name" value="GNAT"/>
    <property type="match status" value="1"/>
</dbReference>
<dbReference type="PANTHER" id="PTHR43800:SF1">
    <property type="entry name" value="PEPTIDYL-LYSINE N-ACETYLTRANSFERASE YJAB"/>
    <property type="match status" value="1"/>
</dbReference>
<dbReference type="EC" id="2.3.1.-" evidence="4"/>
<sequence>MEISYRKATEADIDFLLNLRKETMVPHLENQHLFLSEEQHLNRIRFHFEVAYIILFKTGPIGLVKYCETKKEIQLLQLQITPDLQGKGIGRKVLSFLKQQSAQKKKQIKLTVLKSNPAQALYQRFGFRITGEDANEFHMELPVQVE</sequence>
<keyword evidence="2 4" id="KW-0012">Acyltransferase</keyword>
<comment type="caution">
    <text evidence="4">The sequence shown here is derived from an EMBL/GenBank/DDBJ whole genome shotgun (WGS) entry which is preliminary data.</text>
</comment>
<evidence type="ECO:0000313" key="5">
    <source>
        <dbReference type="Proteomes" id="UP001597459"/>
    </source>
</evidence>
<dbReference type="EMBL" id="JBHULX010000013">
    <property type="protein sequence ID" value="MFD2590985.1"/>
    <property type="molecule type" value="Genomic_DNA"/>
</dbReference>
<name>A0ABW5N948_9FLAO</name>
<dbReference type="Pfam" id="PF13673">
    <property type="entry name" value="Acetyltransf_10"/>
    <property type="match status" value="1"/>
</dbReference>
<dbReference type="Gene3D" id="3.40.630.30">
    <property type="match status" value="1"/>
</dbReference>
<accession>A0ABW5N948</accession>
<dbReference type="Proteomes" id="UP001597459">
    <property type="component" value="Unassembled WGS sequence"/>
</dbReference>
<organism evidence="4 5">
    <name type="scientific">Aquimarina hainanensis</name>
    <dbReference type="NCBI Taxonomy" id="1578017"/>
    <lineage>
        <taxon>Bacteria</taxon>
        <taxon>Pseudomonadati</taxon>
        <taxon>Bacteroidota</taxon>
        <taxon>Flavobacteriia</taxon>
        <taxon>Flavobacteriales</taxon>
        <taxon>Flavobacteriaceae</taxon>
        <taxon>Aquimarina</taxon>
    </lineage>
</organism>
<dbReference type="GO" id="GO:0016746">
    <property type="term" value="F:acyltransferase activity"/>
    <property type="evidence" value="ECO:0007669"/>
    <property type="project" value="UniProtKB-KW"/>
</dbReference>
<gene>
    <name evidence="4" type="ORF">ACFSTE_09095</name>
</gene>
<keyword evidence="1 4" id="KW-0808">Transferase</keyword>
<keyword evidence="5" id="KW-1185">Reference proteome</keyword>
<evidence type="ECO:0000256" key="1">
    <source>
        <dbReference type="ARBA" id="ARBA00022679"/>
    </source>
</evidence>